<name>X1AHN6_9ZZZZ</name>
<dbReference type="EMBL" id="BART01011209">
    <property type="protein sequence ID" value="GAG82115.1"/>
    <property type="molecule type" value="Genomic_DNA"/>
</dbReference>
<evidence type="ECO:0000313" key="1">
    <source>
        <dbReference type="EMBL" id="GAG82115.1"/>
    </source>
</evidence>
<comment type="caution">
    <text evidence="1">The sequence shown here is derived from an EMBL/GenBank/DDBJ whole genome shotgun (WGS) entry which is preliminary data.</text>
</comment>
<sequence>RLWLGILVTANPASFKCVSAYLRFCGLTSDVMATHKYNRHAKMLYHLLAEAILKAKDPQFRTIYDKCKADFVLRHPEPETRTINGKSVKFYTKGHSHNAALNRIATFLAKHIYKSVRGESKNWV</sequence>
<organism evidence="1">
    <name type="scientific">marine sediment metagenome</name>
    <dbReference type="NCBI Taxonomy" id="412755"/>
    <lineage>
        <taxon>unclassified sequences</taxon>
        <taxon>metagenomes</taxon>
        <taxon>ecological metagenomes</taxon>
    </lineage>
</organism>
<dbReference type="AlphaFoldDB" id="X1AHN6"/>
<accession>X1AHN6</accession>
<protein>
    <submittedName>
        <fullName evidence="1">Uncharacterized protein</fullName>
    </submittedName>
</protein>
<proteinExistence type="predicted"/>
<feature type="non-terminal residue" evidence="1">
    <location>
        <position position="1"/>
    </location>
</feature>
<gene>
    <name evidence="1" type="ORF">S01H4_23983</name>
</gene>
<reference evidence="1" key="1">
    <citation type="journal article" date="2014" name="Front. Microbiol.">
        <title>High frequency of phylogenetically diverse reductive dehalogenase-homologous genes in deep subseafloor sedimentary metagenomes.</title>
        <authorList>
            <person name="Kawai M."/>
            <person name="Futagami T."/>
            <person name="Toyoda A."/>
            <person name="Takaki Y."/>
            <person name="Nishi S."/>
            <person name="Hori S."/>
            <person name="Arai W."/>
            <person name="Tsubouchi T."/>
            <person name="Morono Y."/>
            <person name="Uchiyama I."/>
            <person name="Ito T."/>
            <person name="Fujiyama A."/>
            <person name="Inagaki F."/>
            <person name="Takami H."/>
        </authorList>
    </citation>
    <scope>NUCLEOTIDE SEQUENCE</scope>
    <source>
        <strain evidence="1">Expedition CK06-06</strain>
    </source>
</reference>